<dbReference type="Proteomes" id="UP000694941">
    <property type="component" value="Unplaced"/>
</dbReference>
<organism evidence="3 4">
    <name type="scientific">Limulus polyphemus</name>
    <name type="common">Atlantic horseshoe crab</name>
    <dbReference type="NCBI Taxonomy" id="6850"/>
    <lineage>
        <taxon>Eukaryota</taxon>
        <taxon>Metazoa</taxon>
        <taxon>Ecdysozoa</taxon>
        <taxon>Arthropoda</taxon>
        <taxon>Chelicerata</taxon>
        <taxon>Merostomata</taxon>
        <taxon>Xiphosura</taxon>
        <taxon>Limulidae</taxon>
        <taxon>Limulus</taxon>
    </lineage>
</organism>
<keyword evidence="1" id="KW-0812">Transmembrane</keyword>
<evidence type="ECO:0000256" key="2">
    <source>
        <dbReference type="SAM" id="SignalP"/>
    </source>
</evidence>
<keyword evidence="1" id="KW-0472">Membrane</keyword>
<feature type="signal peptide" evidence="2">
    <location>
        <begin position="1"/>
        <end position="19"/>
    </location>
</feature>
<sequence length="87" mass="9492">MKWQAVVAVLALLASEVACQGGGFNYGKDTKGEREGQLRPAEIAGISIAVVAAIVALAVTIFFCYYVYRKDKRAFDNSNTFTSRRVV</sequence>
<evidence type="ECO:0000313" key="3">
    <source>
        <dbReference type="Proteomes" id="UP000694941"/>
    </source>
</evidence>
<feature type="chain" id="PRO_5046175263" evidence="2">
    <location>
        <begin position="20"/>
        <end position="87"/>
    </location>
</feature>
<accession>A0ABM1C5V4</accession>
<evidence type="ECO:0000313" key="4">
    <source>
        <dbReference type="RefSeq" id="XP_013794756.1"/>
    </source>
</evidence>
<evidence type="ECO:0000256" key="1">
    <source>
        <dbReference type="SAM" id="Phobius"/>
    </source>
</evidence>
<name>A0ABM1C5V4_LIMPO</name>
<proteinExistence type="predicted"/>
<keyword evidence="2" id="KW-0732">Signal</keyword>
<keyword evidence="1" id="KW-1133">Transmembrane helix</keyword>
<dbReference type="RefSeq" id="XP_013794756.1">
    <property type="nucleotide sequence ID" value="XM_013939302.2"/>
</dbReference>
<keyword evidence="3" id="KW-1185">Reference proteome</keyword>
<protein>
    <submittedName>
        <fullName evidence="4">Uncharacterized protein LOC106478741</fullName>
    </submittedName>
</protein>
<feature type="transmembrane region" description="Helical" evidence="1">
    <location>
        <begin position="43"/>
        <end position="68"/>
    </location>
</feature>
<gene>
    <name evidence="4" type="primary">LOC106478741</name>
</gene>
<reference evidence="4" key="1">
    <citation type="submission" date="2025-08" db="UniProtKB">
        <authorList>
            <consortium name="RefSeq"/>
        </authorList>
    </citation>
    <scope>IDENTIFICATION</scope>
    <source>
        <tissue evidence="4">Muscle</tissue>
    </source>
</reference>
<dbReference type="GeneID" id="106478741"/>